<dbReference type="Proteomes" id="UP000233524">
    <property type="component" value="Unassembled WGS sequence"/>
</dbReference>
<feature type="region of interest" description="Disordered" evidence="1">
    <location>
        <begin position="1"/>
        <end position="26"/>
    </location>
</feature>
<comment type="caution">
    <text evidence="3">The sequence shown here is derived from an EMBL/GenBank/DDBJ whole genome shotgun (WGS) entry which is preliminary data.</text>
</comment>
<reference evidence="3 4" key="1">
    <citation type="journal article" date="2017" name="G3 (Bethesda)">
        <title>First Draft Genome Sequence of the Pathogenic Fungus Lomentospora prolificans (Formerly Scedosporium prolificans).</title>
        <authorList>
            <person name="Luo R."/>
            <person name="Zimin A."/>
            <person name="Workman R."/>
            <person name="Fan Y."/>
            <person name="Pertea G."/>
            <person name="Grossman N."/>
            <person name="Wear M.P."/>
            <person name="Jia B."/>
            <person name="Miller H."/>
            <person name="Casadevall A."/>
            <person name="Timp W."/>
            <person name="Zhang S.X."/>
            <person name="Salzberg S.L."/>
        </authorList>
    </citation>
    <scope>NUCLEOTIDE SEQUENCE [LARGE SCALE GENOMIC DNA]</scope>
    <source>
        <strain evidence="3 4">JHH-5317</strain>
    </source>
</reference>
<protein>
    <submittedName>
        <fullName evidence="3">Uncharacterized protein</fullName>
    </submittedName>
</protein>
<sequence length="242" mass="27363">MERSHRPPPLNLTPPGSQRNSRQSSVSRITISIKGQSPTTISVFEDGSDDWNTGRFMTAMRVFSDFVHILTCMILLLIMAFFLNYDEGAVSGPFGAPAIFLSILLGSDIILDFQSIGRYDKMWKGWALLLRLAFGVGYTSTFMAYIAMGRAFPEEYTYWGLSAQYSTPMVYIFLWILGVWDFVYCSISRRQFANELRAYRAAIFGGDKRSTNSQTLKFGAQRQWDAEAAVSNAITRPAVIRY</sequence>
<feature type="compositionally biased region" description="Low complexity" evidence="1">
    <location>
        <begin position="17"/>
        <end position="26"/>
    </location>
</feature>
<evidence type="ECO:0000256" key="2">
    <source>
        <dbReference type="SAM" id="Phobius"/>
    </source>
</evidence>
<dbReference type="VEuPathDB" id="FungiDB:jhhlp_006535"/>
<proteinExistence type="predicted"/>
<keyword evidence="2" id="KW-0472">Membrane</keyword>
<accession>A0A2N3N667</accession>
<evidence type="ECO:0000256" key="1">
    <source>
        <dbReference type="SAM" id="MobiDB-lite"/>
    </source>
</evidence>
<name>A0A2N3N667_9PEZI</name>
<feature type="transmembrane region" description="Helical" evidence="2">
    <location>
        <begin position="125"/>
        <end position="148"/>
    </location>
</feature>
<organism evidence="3 4">
    <name type="scientific">Lomentospora prolificans</name>
    <dbReference type="NCBI Taxonomy" id="41688"/>
    <lineage>
        <taxon>Eukaryota</taxon>
        <taxon>Fungi</taxon>
        <taxon>Dikarya</taxon>
        <taxon>Ascomycota</taxon>
        <taxon>Pezizomycotina</taxon>
        <taxon>Sordariomycetes</taxon>
        <taxon>Hypocreomycetidae</taxon>
        <taxon>Microascales</taxon>
        <taxon>Microascaceae</taxon>
        <taxon>Lomentospora</taxon>
    </lineage>
</organism>
<gene>
    <name evidence="3" type="ORF">jhhlp_006535</name>
</gene>
<keyword evidence="2" id="KW-0812">Transmembrane</keyword>
<evidence type="ECO:0000313" key="3">
    <source>
        <dbReference type="EMBL" id="PKS07925.1"/>
    </source>
</evidence>
<dbReference type="InParanoid" id="A0A2N3N667"/>
<dbReference type="OrthoDB" id="5209398at2759"/>
<feature type="transmembrane region" description="Helical" evidence="2">
    <location>
        <begin position="94"/>
        <end position="113"/>
    </location>
</feature>
<dbReference type="EMBL" id="NLAX01000701">
    <property type="protein sequence ID" value="PKS07925.1"/>
    <property type="molecule type" value="Genomic_DNA"/>
</dbReference>
<keyword evidence="2" id="KW-1133">Transmembrane helix</keyword>
<keyword evidence="4" id="KW-1185">Reference proteome</keyword>
<feature type="transmembrane region" description="Helical" evidence="2">
    <location>
        <begin position="168"/>
        <end position="187"/>
    </location>
</feature>
<evidence type="ECO:0000313" key="4">
    <source>
        <dbReference type="Proteomes" id="UP000233524"/>
    </source>
</evidence>
<feature type="transmembrane region" description="Helical" evidence="2">
    <location>
        <begin position="62"/>
        <end position="82"/>
    </location>
</feature>
<dbReference type="AlphaFoldDB" id="A0A2N3N667"/>